<reference evidence="2" key="2">
    <citation type="journal article" date="2019" name="IMA Fungus">
        <title>Genome sequencing and comparison of five Tilletia species to identify candidate genes for the detection of regulated species infecting wheat.</title>
        <authorList>
            <person name="Nguyen H.D.T."/>
            <person name="Sultana T."/>
            <person name="Kesanakurti P."/>
            <person name="Hambleton S."/>
        </authorList>
    </citation>
    <scope>NUCLEOTIDE SEQUENCE</scope>
    <source>
        <strain evidence="2">DAOMC 238032</strain>
    </source>
</reference>
<name>A0A8T8SLU6_9BASI</name>
<feature type="region of interest" description="Disordered" evidence="1">
    <location>
        <begin position="1"/>
        <end position="34"/>
    </location>
</feature>
<protein>
    <submittedName>
        <fullName evidence="2">Uncharacterized protein</fullName>
    </submittedName>
</protein>
<proteinExistence type="predicted"/>
<gene>
    <name evidence="2" type="ORF">A4X03_0g7707</name>
</gene>
<evidence type="ECO:0000313" key="2">
    <source>
        <dbReference type="EMBL" id="KAE8243614.1"/>
    </source>
</evidence>
<comment type="caution">
    <text evidence="2">The sequence shown here is derived from an EMBL/GenBank/DDBJ whole genome shotgun (WGS) entry which is preliminary data.</text>
</comment>
<dbReference type="AlphaFoldDB" id="A0A8T8SLU6"/>
<evidence type="ECO:0000256" key="1">
    <source>
        <dbReference type="SAM" id="MobiDB-lite"/>
    </source>
</evidence>
<organism evidence="2 3">
    <name type="scientific">Tilletia caries</name>
    <name type="common">wheat bunt fungus</name>
    <dbReference type="NCBI Taxonomy" id="13290"/>
    <lineage>
        <taxon>Eukaryota</taxon>
        <taxon>Fungi</taxon>
        <taxon>Dikarya</taxon>
        <taxon>Basidiomycota</taxon>
        <taxon>Ustilaginomycotina</taxon>
        <taxon>Exobasidiomycetes</taxon>
        <taxon>Tilletiales</taxon>
        <taxon>Tilletiaceae</taxon>
        <taxon>Tilletia</taxon>
    </lineage>
</organism>
<evidence type="ECO:0000313" key="3">
    <source>
        <dbReference type="Proteomes" id="UP000077671"/>
    </source>
</evidence>
<accession>A0A8T8SLU6</accession>
<sequence>MGPPSDVSDTTLAALGDSGAQEAHVRPCLENGGGGSLQSGRYLVYKLPDGSPSVAKDWSKNGRACPVHAQTS</sequence>
<dbReference type="Proteomes" id="UP000077671">
    <property type="component" value="Unassembled WGS sequence"/>
</dbReference>
<reference evidence="2" key="1">
    <citation type="submission" date="2016-04" db="EMBL/GenBank/DDBJ databases">
        <authorList>
            <person name="Nguyen H.D."/>
            <person name="Kesanakurti P."/>
            <person name="Cullis J."/>
            <person name="Levesque C.A."/>
            <person name="Hambleton S."/>
        </authorList>
    </citation>
    <scope>NUCLEOTIDE SEQUENCE</scope>
    <source>
        <strain evidence="2">DAOMC 238032</strain>
    </source>
</reference>
<dbReference type="EMBL" id="LWDD02001949">
    <property type="protein sequence ID" value="KAE8243614.1"/>
    <property type="molecule type" value="Genomic_DNA"/>
</dbReference>